<reference evidence="5" key="1">
    <citation type="submission" date="2022-08" db="EMBL/GenBank/DDBJ databases">
        <title>Genome Sequence of the sulphate-reducing bacterium, Pseudodesulfovibrio portus JCM14722.</title>
        <authorList>
            <person name="Kondo R."/>
            <person name="Kataoka T."/>
        </authorList>
    </citation>
    <scope>NUCLEOTIDE SEQUENCE</scope>
    <source>
        <strain evidence="5">JCM 14722</strain>
    </source>
</reference>
<gene>
    <name evidence="5" type="ORF">JCM14722_01540</name>
</gene>
<keyword evidence="3" id="KW-1015">Disulfide bond</keyword>
<dbReference type="InterPro" id="IPR051216">
    <property type="entry name" value="Teneurin"/>
</dbReference>
<evidence type="ECO:0000256" key="1">
    <source>
        <dbReference type="ARBA" id="ARBA00022536"/>
    </source>
</evidence>
<feature type="domain" description="Teneurin-like YD-shell" evidence="4">
    <location>
        <begin position="4"/>
        <end position="272"/>
    </location>
</feature>
<dbReference type="EMBL" id="AP026708">
    <property type="protein sequence ID" value="BDQ32612.1"/>
    <property type="molecule type" value="Genomic_DNA"/>
</dbReference>
<dbReference type="Pfam" id="PF25023">
    <property type="entry name" value="TEN_YD-shell"/>
    <property type="match status" value="1"/>
</dbReference>
<dbReference type="Proteomes" id="UP001061361">
    <property type="component" value="Chromosome"/>
</dbReference>
<evidence type="ECO:0000256" key="3">
    <source>
        <dbReference type="ARBA" id="ARBA00023157"/>
    </source>
</evidence>
<evidence type="ECO:0000259" key="4">
    <source>
        <dbReference type="Pfam" id="PF25023"/>
    </source>
</evidence>
<keyword evidence="1" id="KW-0245">EGF-like domain</keyword>
<dbReference type="PANTHER" id="PTHR11219:SF69">
    <property type="entry name" value="TENEURIN-A"/>
    <property type="match status" value="1"/>
</dbReference>
<dbReference type="Gene3D" id="2.180.10.10">
    <property type="entry name" value="RHS repeat-associated core"/>
    <property type="match status" value="1"/>
</dbReference>
<proteinExistence type="predicted"/>
<dbReference type="PANTHER" id="PTHR11219">
    <property type="entry name" value="TENEURIN AND N-ACETYLGLUCOSAMINE-1-PHOSPHODIESTER ALPHA-N-ACETYLGLUCOSAMINIDASE"/>
    <property type="match status" value="1"/>
</dbReference>
<accession>A0ABN6RQB1</accession>
<evidence type="ECO:0000313" key="5">
    <source>
        <dbReference type="EMBL" id="BDQ32612.1"/>
    </source>
</evidence>
<dbReference type="NCBIfam" id="TIGR03696">
    <property type="entry name" value="Rhs_assc_core"/>
    <property type="match status" value="1"/>
</dbReference>
<organism evidence="5 6">
    <name type="scientific">Pseudodesulfovibrio portus</name>
    <dbReference type="NCBI Taxonomy" id="231439"/>
    <lineage>
        <taxon>Bacteria</taxon>
        <taxon>Pseudomonadati</taxon>
        <taxon>Thermodesulfobacteriota</taxon>
        <taxon>Desulfovibrionia</taxon>
        <taxon>Desulfovibrionales</taxon>
        <taxon>Desulfovibrionaceae</taxon>
    </lineage>
</organism>
<keyword evidence="2" id="KW-0677">Repeat</keyword>
<dbReference type="RefSeq" id="WP_264982683.1">
    <property type="nucleotide sequence ID" value="NZ_AP026708.1"/>
</dbReference>
<evidence type="ECO:0000313" key="6">
    <source>
        <dbReference type="Proteomes" id="UP001061361"/>
    </source>
</evidence>
<evidence type="ECO:0000256" key="2">
    <source>
        <dbReference type="ARBA" id="ARBA00022737"/>
    </source>
</evidence>
<dbReference type="InterPro" id="IPR056823">
    <property type="entry name" value="TEN-like_YD-shell"/>
</dbReference>
<sequence length="477" mass="54821">MPPYSYQLRHDRNGRIIEKQETVAGKSVTWKYSYDKEGRLFEAHLDGRLICQCLYDSQGRRIRDYLPATAGPSYRDYQYTMDNRLLRAGNNTYTHDDNGFRSIWSNGGTYHLYEYAPDYRLLKMEVEDQNRVYTYHHDDDGQRAAKYFNGKLVEAYQWLDFIRLGAFHDGHMGYTFDYADNARIPSAIRREDGAVFTLHYDQVGSLRVVADAHGNMIKEVLYDPFGGIIEDTNPSFRIPFGFAGGLHDRDLGFVRFGWRDYDVNTSRWTTPDPIGDKGGDPDWYGYCLDDPVNGVDPLGLTSFNDFIDDSALLLKEKLSWRDVYVWRANEGACQQCSRLDGTLQEDADVESKRPHPNCKCTIEVCREGLESDDWQHAYEREPHYEVYIKASNLTGAAAIASWKRVTPVVERKACRRVRICPSEGKTILEEKTLYRETNQHETQTTRATCWVGRGDASEPGICTANNPWTGETAVVER</sequence>
<protein>
    <recommendedName>
        <fullName evidence="4">Teneurin-like YD-shell domain-containing protein</fullName>
    </recommendedName>
</protein>
<keyword evidence="6" id="KW-1185">Reference proteome</keyword>
<name>A0ABN6RQB1_9BACT</name>
<dbReference type="InterPro" id="IPR022385">
    <property type="entry name" value="Rhs_assc_core"/>
</dbReference>